<dbReference type="EMBL" id="JBJXBP010000003">
    <property type="protein sequence ID" value="KAL3839154.1"/>
    <property type="molecule type" value="Genomic_DNA"/>
</dbReference>
<keyword evidence="2" id="KW-0472">Membrane</keyword>
<accession>A0ABD3TPW9</accession>
<organism evidence="4 5">
    <name type="scientific">Penstemon smallii</name>
    <dbReference type="NCBI Taxonomy" id="265156"/>
    <lineage>
        <taxon>Eukaryota</taxon>
        <taxon>Viridiplantae</taxon>
        <taxon>Streptophyta</taxon>
        <taxon>Embryophyta</taxon>
        <taxon>Tracheophyta</taxon>
        <taxon>Spermatophyta</taxon>
        <taxon>Magnoliopsida</taxon>
        <taxon>eudicotyledons</taxon>
        <taxon>Gunneridae</taxon>
        <taxon>Pentapetalae</taxon>
        <taxon>asterids</taxon>
        <taxon>lamiids</taxon>
        <taxon>Lamiales</taxon>
        <taxon>Plantaginaceae</taxon>
        <taxon>Cheloneae</taxon>
        <taxon>Penstemon</taxon>
    </lineage>
</organism>
<dbReference type="AlphaFoldDB" id="A0ABD3TPW9"/>
<feature type="transmembrane region" description="Helical" evidence="2">
    <location>
        <begin position="431"/>
        <end position="452"/>
    </location>
</feature>
<feature type="transmembrane region" description="Helical" evidence="2">
    <location>
        <begin position="464"/>
        <end position="488"/>
    </location>
</feature>
<dbReference type="InterPro" id="IPR025398">
    <property type="entry name" value="DUF4371"/>
</dbReference>
<evidence type="ECO:0000313" key="4">
    <source>
        <dbReference type="EMBL" id="KAL3839154.1"/>
    </source>
</evidence>
<evidence type="ECO:0000259" key="3">
    <source>
        <dbReference type="SMART" id="SM00597"/>
    </source>
</evidence>
<feature type="domain" description="TTF-type" evidence="3">
    <location>
        <begin position="88"/>
        <end position="199"/>
    </location>
</feature>
<feature type="region of interest" description="Disordered" evidence="1">
    <location>
        <begin position="1"/>
        <end position="27"/>
    </location>
</feature>
<dbReference type="InterPro" id="IPR055298">
    <property type="entry name" value="AtLOH3-like"/>
</dbReference>
<dbReference type="Pfam" id="PF05699">
    <property type="entry name" value="Dimer_Tnp_hAT"/>
    <property type="match status" value="1"/>
</dbReference>
<protein>
    <recommendedName>
        <fullName evidence="3">TTF-type domain-containing protein</fullName>
    </recommendedName>
</protein>
<dbReference type="PANTHER" id="PTHR11697:SF230">
    <property type="entry name" value="ZINC FINGER, MYM DOMAIN CONTAINING 1"/>
    <property type="match status" value="1"/>
</dbReference>
<proteinExistence type="predicted"/>
<dbReference type="Pfam" id="PF14291">
    <property type="entry name" value="DUF4371"/>
    <property type="match status" value="1"/>
</dbReference>
<sequence>MKRYFKTTPTPTPQEESSSKVQIQSDSHELPKVQIEMNLPDLPSDPGLRPHITTYHPNIRERVRRKYLLKGPCQPRNLEFPKTYKGDQLRRFSPSWYSGNANWLEYSENKDAVFCLCCYLFKVDLGDQGGGDAFITEGYSNWKNKERLTYHVGKDSNSFHNRAWEKCQAFNDYRIRLVASIDCVRFLLKQGLAFRGHDESEFSSNQGNFLELLSFLASQNEVARTVVLGNAPKNLKLTAPSIQKDIVNACSIETTNAIIRELGDELFPILVDESRDISCSEQMAVVLRYVDSRGYVMERVIGIKHVKSTTAISLKESIDDLFATHGLSIDRLRGQGYDGASNMQGEFNGLKAFILRENQSRKCPYMAGLFDLVTMVVNIFGGSPKRRDFLLDKQYEKVIEALSNNEIESGQGLNQERTLVRASDTRWGSHYGTLMSLVTLFSSVIDVLGFVVEESTDRNGEASNLLLILQSFSFVFNLHLMTLILGITNDLSQALQRKDQDIVNAMRLVKLYKDRLQETRDDGWAHLLEEVISFCSKYEIEIPSMSNVYVPYGRPRRRIEQVTIEYHYKVERFNSIIDRHMQELNNRFNEANTELLLCVACLSPSELFAAFDKEKLVRLAELNPSDFSFLELSALPNQLENYIRDKMVATKRHVVFFLVYRLVTLALILPVATASVERVFSAMKMEKNRLRRKMGDQWLNDILVIFIERDIFCDISYDAIMDRFQKMKNRRGLLI</sequence>
<name>A0ABD3TPW9_9LAMI</name>
<keyword evidence="2" id="KW-1133">Transmembrane helix</keyword>
<dbReference type="SUPFAM" id="SSF53098">
    <property type="entry name" value="Ribonuclease H-like"/>
    <property type="match status" value="1"/>
</dbReference>
<dbReference type="Proteomes" id="UP001634393">
    <property type="component" value="Unassembled WGS sequence"/>
</dbReference>
<reference evidence="4 5" key="1">
    <citation type="submission" date="2024-12" db="EMBL/GenBank/DDBJ databases">
        <title>The unique morphological basis and parallel evolutionary history of personate flowers in Penstemon.</title>
        <authorList>
            <person name="Depatie T.H."/>
            <person name="Wessinger C.A."/>
        </authorList>
    </citation>
    <scope>NUCLEOTIDE SEQUENCE [LARGE SCALE GENOMIC DNA]</scope>
    <source>
        <strain evidence="4">WTNN_2</strain>
        <tissue evidence="4">Leaf</tissue>
    </source>
</reference>
<keyword evidence="2" id="KW-0812">Transmembrane</keyword>
<dbReference type="SMART" id="SM00597">
    <property type="entry name" value="ZnF_TTF"/>
    <property type="match status" value="1"/>
</dbReference>
<feature type="transmembrane region" description="Helical" evidence="2">
    <location>
        <begin position="654"/>
        <end position="676"/>
    </location>
</feature>
<evidence type="ECO:0000256" key="1">
    <source>
        <dbReference type="SAM" id="MobiDB-lite"/>
    </source>
</evidence>
<gene>
    <name evidence="4" type="ORF">ACJIZ3_023745</name>
</gene>
<keyword evidence="5" id="KW-1185">Reference proteome</keyword>
<comment type="caution">
    <text evidence="4">The sequence shown here is derived from an EMBL/GenBank/DDBJ whole genome shotgun (WGS) entry which is preliminary data.</text>
</comment>
<evidence type="ECO:0000313" key="5">
    <source>
        <dbReference type="Proteomes" id="UP001634393"/>
    </source>
</evidence>
<dbReference type="InterPro" id="IPR012337">
    <property type="entry name" value="RNaseH-like_sf"/>
</dbReference>
<evidence type="ECO:0000256" key="2">
    <source>
        <dbReference type="SAM" id="Phobius"/>
    </source>
</evidence>
<dbReference type="PANTHER" id="PTHR11697">
    <property type="entry name" value="GENERAL TRANSCRIPTION FACTOR 2-RELATED ZINC FINGER PROTEIN"/>
    <property type="match status" value="1"/>
</dbReference>
<feature type="compositionally biased region" description="Polar residues" evidence="1">
    <location>
        <begin position="14"/>
        <end position="25"/>
    </location>
</feature>
<dbReference type="InterPro" id="IPR006580">
    <property type="entry name" value="Znf_TTF"/>
</dbReference>
<dbReference type="InterPro" id="IPR008906">
    <property type="entry name" value="HATC_C_dom"/>
</dbReference>